<name>A0A5S9PUL2_MYCVN</name>
<feature type="transmembrane region" description="Helical" evidence="1">
    <location>
        <begin position="108"/>
        <end position="135"/>
    </location>
</feature>
<feature type="transmembrane region" description="Helical" evidence="1">
    <location>
        <begin position="188"/>
        <end position="204"/>
    </location>
</feature>
<keyword evidence="1" id="KW-0472">Membrane</keyword>
<accession>A0A5S9PUL2</accession>
<protein>
    <recommendedName>
        <fullName evidence="4">DUF4386 family protein</fullName>
    </recommendedName>
</protein>
<feature type="transmembrane region" description="Helical" evidence="1">
    <location>
        <begin position="210"/>
        <end position="228"/>
    </location>
</feature>
<reference evidence="2 3" key="1">
    <citation type="submission" date="2019-11" db="EMBL/GenBank/DDBJ databases">
        <authorList>
            <person name="Holert J."/>
        </authorList>
    </citation>
    <scope>NUCLEOTIDE SEQUENCE [LARGE SCALE GENOMIC DNA]</scope>
    <source>
        <strain evidence="2">BC8_1</strain>
    </source>
</reference>
<organism evidence="2 3">
    <name type="scientific">Mycolicibacterium vanbaalenii</name>
    <name type="common">Mycobacterium vanbaalenii</name>
    <dbReference type="NCBI Taxonomy" id="110539"/>
    <lineage>
        <taxon>Bacteria</taxon>
        <taxon>Bacillati</taxon>
        <taxon>Actinomycetota</taxon>
        <taxon>Actinomycetes</taxon>
        <taxon>Mycobacteriales</taxon>
        <taxon>Mycobacteriaceae</taxon>
        <taxon>Mycolicibacterium</taxon>
    </lineage>
</organism>
<sequence length="239" mass="25280">MGGVNTPPAAAACHDEAVTHPVDRHLRRLTTPRAAAFAGVLFALLFGTVLVLTRTALPEGAELGSQWVDGSGGQLRVAVVLMPFAGIAFLWFIGVVRDGLGVLEDKFFTTVLVGSGLLFLAMIFAATAVGAGLLASKESLADADSRTEVAAFGQGLLVALSNTYALRMAAVFMMSLATIWLRTHLMPGWLVIVTYLVALSVLIASDVSLWMTMAFPIWVLVVSLVLVVRRSPEHSTGTA</sequence>
<keyword evidence="3" id="KW-1185">Reference proteome</keyword>
<dbReference type="Proteomes" id="UP000430146">
    <property type="component" value="Unassembled WGS sequence"/>
</dbReference>
<keyword evidence="1" id="KW-1133">Transmembrane helix</keyword>
<proteinExistence type="predicted"/>
<keyword evidence="1" id="KW-0812">Transmembrane</keyword>
<evidence type="ECO:0000256" key="1">
    <source>
        <dbReference type="SAM" id="Phobius"/>
    </source>
</evidence>
<gene>
    <name evidence="2" type="ORF">AELLOGFF_00603</name>
</gene>
<feature type="transmembrane region" description="Helical" evidence="1">
    <location>
        <begin position="155"/>
        <end position="181"/>
    </location>
</feature>
<feature type="transmembrane region" description="Helical" evidence="1">
    <location>
        <begin position="34"/>
        <end position="57"/>
    </location>
</feature>
<dbReference type="EMBL" id="CACSIP010000012">
    <property type="protein sequence ID" value="CAA0108529.1"/>
    <property type="molecule type" value="Genomic_DNA"/>
</dbReference>
<dbReference type="AlphaFoldDB" id="A0A5S9PUL2"/>
<evidence type="ECO:0000313" key="2">
    <source>
        <dbReference type="EMBL" id="CAA0108529.1"/>
    </source>
</evidence>
<evidence type="ECO:0008006" key="4">
    <source>
        <dbReference type="Google" id="ProtNLM"/>
    </source>
</evidence>
<feature type="transmembrane region" description="Helical" evidence="1">
    <location>
        <begin position="77"/>
        <end position="96"/>
    </location>
</feature>
<evidence type="ECO:0000313" key="3">
    <source>
        <dbReference type="Proteomes" id="UP000430146"/>
    </source>
</evidence>